<gene>
    <name evidence="2" type="ORF">E0Y62_22500</name>
</gene>
<protein>
    <submittedName>
        <fullName evidence="2">LysM peptidoglycan-binding domain-containing protein</fullName>
    </submittedName>
</protein>
<name>A0A4R1AVG6_9BACI</name>
<sequence length="108" mass="12141">MMKKLWNQYSYAIILVVLSLVTSFILMIHNSVSGEDGLMKITVDEGDSLWQLAEELSDEHMLSAKEFVQWVERHNGISGDRIYPGDELVIPIALEKDNGTEVASSQSK</sequence>
<evidence type="ECO:0000259" key="1">
    <source>
        <dbReference type="PROSITE" id="PS51782"/>
    </source>
</evidence>
<dbReference type="Proteomes" id="UP000293846">
    <property type="component" value="Unassembled WGS sequence"/>
</dbReference>
<dbReference type="PROSITE" id="PS51782">
    <property type="entry name" value="LYSM"/>
    <property type="match status" value="1"/>
</dbReference>
<dbReference type="SMART" id="SM00257">
    <property type="entry name" value="LysM"/>
    <property type="match status" value="1"/>
</dbReference>
<evidence type="ECO:0000313" key="2">
    <source>
        <dbReference type="EMBL" id="TCJ01784.1"/>
    </source>
</evidence>
<evidence type="ECO:0000313" key="3">
    <source>
        <dbReference type="Proteomes" id="UP000293846"/>
    </source>
</evidence>
<dbReference type="EMBL" id="SJTH01000050">
    <property type="protein sequence ID" value="TCJ01784.1"/>
    <property type="molecule type" value="Genomic_DNA"/>
</dbReference>
<reference evidence="2 3" key="1">
    <citation type="submission" date="2019-03" db="EMBL/GenBank/DDBJ databases">
        <authorList>
            <person name="Jensen L."/>
            <person name="Storgaard J."/>
            <person name="Sulaj E."/>
            <person name="Schramm A."/>
            <person name="Marshall I.P.G."/>
        </authorList>
    </citation>
    <scope>NUCLEOTIDE SEQUENCE [LARGE SCALE GENOMIC DNA]</scope>
    <source>
        <strain evidence="2 3">2017H2G3</strain>
    </source>
</reference>
<accession>A0A4R1AVG6</accession>
<proteinExistence type="predicted"/>
<organism evidence="2 3">
    <name type="scientific">Cytobacillus praedii</name>
    <dbReference type="NCBI Taxonomy" id="1742358"/>
    <lineage>
        <taxon>Bacteria</taxon>
        <taxon>Bacillati</taxon>
        <taxon>Bacillota</taxon>
        <taxon>Bacilli</taxon>
        <taxon>Bacillales</taxon>
        <taxon>Bacillaceae</taxon>
        <taxon>Cytobacillus</taxon>
    </lineage>
</organism>
<dbReference type="CDD" id="cd00118">
    <property type="entry name" value="LysM"/>
    <property type="match status" value="1"/>
</dbReference>
<dbReference type="InterPro" id="IPR018392">
    <property type="entry name" value="LysM"/>
</dbReference>
<dbReference type="STRING" id="1742358.GCA_001439605_00917"/>
<dbReference type="InterPro" id="IPR036779">
    <property type="entry name" value="LysM_dom_sf"/>
</dbReference>
<keyword evidence="3" id="KW-1185">Reference proteome</keyword>
<dbReference type="Gene3D" id="3.10.350.10">
    <property type="entry name" value="LysM domain"/>
    <property type="match status" value="1"/>
</dbReference>
<feature type="domain" description="LysM" evidence="1">
    <location>
        <begin position="39"/>
        <end position="90"/>
    </location>
</feature>
<dbReference type="OrthoDB" id="2679564at2"/>
<comment type="caution">
    <text evidence="2">The sequence shown here is derived from an EMBL/GenBank/DDBJ whole genome shotgun (WGS) entry which is preliminary data.</text>
</comment>
<dbReference type="AlphaFoldDB" id="A0A4R1AVG6"/>
<dbReference type="Pfam" id="PF01476">
    <property type="entry name" value="LysM"/>
    <property type="match status" value="1"/>
</dbReference>